<feature type="transmembrane region" description="Helical" evidence="5">
    <location>
        <begin position="153"/>
        <end position="174"/>
    </location>
</feature>
<evidence type="ECO:0000313" key="6">
    <source>
        <dbReference type="EMBL" id="CAD6199159.1"/>
    </source>
</evidence>
<organism evidence="6 7">
    <name type="scientific">Caenorhabditis auriculariae</name>
    <dbReference type="NCBI Taxonomy" id="2777116"/>
    <lineage>
        <taxon>Eukaryota</taxon>
        <taxon>Metazoa</taxon>
        <taxon>Ecdysozoa</taxon>
        <taxon>Nematoda</taxon>
        <taxon>Chromadorea</taxon>
        <taxon>Rhabditida</taxon>
        <taxon>Rhabditina</taxon>
        <taxon>Rhabditomorpha</taxon>
        <taxon>Rhabditoidea</taxon>
        <taxon>Rhabditidae</taxon>
        <taxon>Peloderinae</taxon>
        <taxon>Caenorhabditis</taxon>
    </lineage>
</organism>
<dbReference type="SUPFAM" id="SSF81321">
    <property type="entry name" value="Family A G protein-coupled receptor-like"/>
    <property type="match status" value="2"/>
</dbReference>
<dbReference type="InterPro" id="IPR019424">
    <property type="entry name" value="7TM_GPCR_Srsx"/>
</dbReference>
<comment type="subcellular location">
    <subcellularLocation>
        <location evidence="1">Membrane</location>
    </subcellularLocation>
</comment>
<proteinExistence type="predicted"/>
<dbReference type="PANTHER" id="PTHR23360:SF37">
    <property type="entry name" value="G-PROTEIN COUPLED RECEPTORS FAMILY 1 PROFILE DOMAIN-CONTAINING PROTEIN"/>
    <property type="match status" value="1"/>
</dbReference>
<protein>
    <submittedName>
        <fullName evidence="6">Uncharacterized protein</fullName>
    </submittedName>
</protein>
<dbReference type="InterPro" id="IPR047130">
    <property type="entry name" value="7TM_GPCR_Srsx_nematod"/>
</dbReference>
<accession>A0A8S1HSS0</accession>
<comment type="caution">
    <text evidence="6">The sequence shown here is derived from an EMBL/GenBank/DDBJ whole genome shotgun (WGS) entry which is preliminary data.</text>
</comment>
<gene>
    <name evidence="6" type="ORF">CAUJ_LOCUS15063</name>
</gene>
<feature type="transmembrane region" description="Helical" evidence="5">
    <location>
        <begin position="413"/>
        <end position="430"/>
    </location>
</feature>
<sequence length="529" mass="60818">MQSVTMLMMQLDIVFLVILPLRYRLINTTPYVIKMLIPGFAFGIFFAVWGWLHVDEEVLIFCNPPVALVPHISHIWMASNLVVNSFVLCLLVVIIVLMYTRGKQQGDKCRSDTQQIVLRLKVISAIFVFSWYSATLGHTIINSLFDEGTLSTVLSSNMIFFALIIFSQSFYVILWRSREYRKAFFSMYSENFLLRRLSSIGATVSSTRKSFLVGSQNAQNVAIFSQESWILKTPRPHMEWLKASRKRKYSPILAYLQCANSTYHFFCLLCELFNAYFLIFGIQLRRDQCYRIQGVYIFLVSMQTVAMLMMLVDILTLVLLPMRYRTIETGPYVVKMCLPGFIYGLFFAVWGWLNVDDEVLIFCNPPIAMVPAISHAWMQCNFAINSTVLGLLILVTILMYYRGKGRNETQRVIRRLKVITVIFVFSWYSATLGHNIINNIFEESTLSVFLNSNMIFFVLIIYSQAFYVIMWRSKEYRSAFVSMYSTSIPYLQKFAPSTITVTVTNSAVQPSQQEATASKKVKKAAATVG</sequence>
<keyword evidence="3 5" id="KW-1133">Transmembrane helix</keyword>
<name>A0A8S1HSS0_9PELO</name>
<keyword evidence="7" id="KW-1185">Reference proteome</keyword>
<dbReference type="OrthoDB" id="5873055at2759"/>
<feature type="transmembrane region" description="Helical" evidence="5">
    <location>
        <begin position="294"/>
        <end position="320"/>
    </location>
</feature>
<feature type="transmembrane region" description="Helical" evidence="5">
    <location>
        <begin position="450"/>
        <end position="470"/>
    </location>
</feature>
<evidence type="ECO:0000256" key="2">
    <source>
        <dbReference type="ARBA" id="ARBA00022692"/>
    </source>
</evidence>
<keyword evidence="4 5" id="KW-0472">Membrane</keyword>
<dbReference type="GO" id="GO:0004930">
    <property type="term" value="F:G protein-coupled receptor activity"/>
    <property type="evidence" value="ECO:0007669"/>
    <property type="project" value="InterPro"/>
</dbReference>
<dbReference type="PANTHER" id="PTHR23360">
    <property type="entry name" value="G-PROTEIN COUPLED RECEPTORS FAMILY 1 PROFILE DOMAIN-CONTAINING PROTEIN-RELATED"/>
    <property type="match status" value="1"/>
</dbReference>
<evidence type="ECO:0000256" key="3">
    <source>
        <dbReference type="ARBA" id="ARBA00022989"/>
    </source>
</evidence>
<evidence type="ECO:0000256" key="5">
    <source>
        <dbReference type="SAM" id="Phobius"/>
    </source>
</evidence>
<feature type="transmembrane region" description="Helical" evidence="5">
    <location>
        <begin position="74"/>
        <end position="99"/>
    </location>
</feature>
<feature type="transmembrane region" description="Helical" evidence="5">
    <location>
        <begin position="120"/>
        <end position="141"/>
    </location>
</feature>
<evidence type="ECO:0000313" key="7">
    <source>
        <dbReference type="Proteomes" id="UP000835052"/>
    </source>
</evidence>
<feature type="transmembrane region" description="Helical" evidence="5">
    <location>
        <begin position="332"/>
        <end position="353"/>
    </location>
</feature>
<feature type="transmembrane region" description="Helical" evidence="5">
    <location>
        <begin position="35"/>
        <end position="54"/>
    </location>
</feature>
<dbReference type="SMART" id="SM01381">
    <property type="entry name" value="7TM_GPCR_Srsx"/>
    <property type="match status" value="2"/>
</dbReference>
<dbReference type="InterPro" id="IPR000276">
    <property type="entry name" value="GPCR_Rhodpsn"/>
</dbReference>
<feature type="transmembrane region" description="Helical" evidence="5">
    <location>
        <begin position="252"/>
        <end position="282"/>
    </location>
</feature>
<reference evidence="6" key="1">
    <citation type="submission" date="2020-10" db="EMBL/GenBank/DDBJ databases">
        <authorList>
            <person name="Kikuchi T."/>
        </authorList>
    </citation>
    <scope>NUCLEOTIDE SEQUENCE</scope>
    <source>
        <strain evidence="6">NKZ352</strain>
    </source>
</reference>
<dbReference type="AlphaFoldDB" id="A0A8S1HSS0"/>
<dbReference type="Proteomes" id="UP000835052">
    <property type="component" value="Unassembled WGS sequence"/>
</dbReference>
<keyword evidence="2 5" id="KW-0812">Transmembrane</keyword>
<dbReference type="Gene3D" id="1.20.1070.10">
    <property type="entry name" value="Rhodopsin 7-helix transmembrane proteins"/>
    <property type="match status" value="2"/>
</dbReference>
<dbReference type="Pfam" id="PF10320">
    <property type="entry name" value="7TM_GPCR_Srsx"/>
    <property type="match status" value="2"/>
</dbReference>
<evidence type="ECO:0000256" key="1">
    <source>
        <dbReference type="ARBA" id="ARBA00004370"/>
    </source>
</evidence>
<dbReference type="GO" id="GO:0016020">
    <property type="term" value="C:membrane"/>
    <property type="evidence" value="ECO:0007669"/>
    <property type="project" value="UniProtKB-SubCell"/>
</dbReference>
<feature type="transmembrane region" description="Helical" evidence="5">
    <location>
        <begin position="382"/>
        <end position="401"/>
    </location>
</feature>
<dbReference type="EMBL" id="CAJGYM010000158">
    <property type="protein sequence ID" value="CAD6199159.1"/>
    <property type="molecule type" value="Genomic_DNA"/>
</dbReference>
<evidence type="ECO:0000256" key="4">
    <source>
        <dbReference type="ARBA" id="ARBA00023136"/>
    </source>
</evidence>